<reference evidence="2" key="2">
    <citation type="submission" date="2021-04" db="EMBL/GenBank/DDBJ databases">
        <authorList>
            <person name="Podell S."/>
        </authorList>
    </citation>
    <scope>NUCLEOTIDE SEQUENCE</scope>
    <source>
        <strain evidence="2">Hildebrandi</strain>
    </source>
</reference>
<organism evidence="2 3">
    <name type="scientific">Nitzschia inconspicua</name>
    <dbReference type="NCBI Taxonomy" id="303405"/>
    <lineage>
        <taxon>Eukaryota</taxon>
        <taxon>Sar</taxon>
        <taxon>Stramenopiles</taxon>
        <taxon>Ochrophyta</taxon>
        <taxon>Bacillariophyta</taxon>
        <taxon>Bacillariophyceae</taxon>
        <taxon>Bacillariophycidae</taxon>
        <taxon>Bacillariales</taxon>
        <taxon>Bacillariaceae</taxon>
        <taxon>Nitzschia</taxon>
    </lineage>
</organism>
<comment type="caution">
    <text evidence="2">The sequence shown here is derived from an EMBL/GenBank/DDBJ whole genome shotgun (WGS) entry which is preliminary data.</text>
</comment>
<proteinExistence type="predicted"/>
<keyword evidence="1" id="KW-0732">Signal</keyword>
<feature type="chain" id="PRO_5039919073" evidence="1">
    <location>
        <begin position="20"/>
        <end position="329"/>
    </location>
</feature>
<accession>A0A9K3Q643</accession>
<evidence type="ECO:0000313" key="2">
    <source>
        <dbReference type="EMBL" id="KAG7372852.1"/>
    </source>
</evidence>
<name>A0A9K3Q643_9STRA</name>
<evidence type="ECO:0000256" key="1">
    <source>
        <dbReference type="SAM" id="SignalP"/>
    </source>
</evidence>
<dbReference type="Proteomes" id="UP000693970">
    <property type="component" value="Unassembled WGS sequence"/>
</dbReference>
<gene>
    <name evidence="2" type="ORF">IV203_033576</name>
</gene>
<reference evidence="2" key="1">
    <citation type="journal article" date="2021" name="Sci. Rep.">
        <title>Diploid genomic architecture of Nitzschia inconspicua, an elite biomass production diatom.</title>
        <authorList>
            <person name="Oliver A."/>
            <person name="Podell S."/>
            <person name="Pinowska A."/>
            <person name="Traller J.C."/>
            <person name="Smith S.R."/>
            <person name="McClure R."/>
            <person name="Beliaev A."/>
            <person name="Bohutskyi P."/>
            <person name="Hill E.A."/>
            <person name="Rabines A."/>
            <person name="Zheng H."/>
            <person name="Allen L.Z."/>
            <person name="Kuo A."/>
            <person name="Grigoriev I.V."/>
            <person name="Allen A.E."/>
            <person name="Hazlebeck D."/>
            <person name="Allen E.E."/>
        </authorList>
    </citation>
    <scope>NUCLEOTIDE SEQUENCE</scope>
    <source>
        <strain evidence="2">Hildebrandi</strain>
    </source>
</reference>
<dbReference type="AlphaFoldDB" id="A0A9K3Q643"/>
<sequence>MERLLIFALFLAVSSPVYAQFKITAGTVPDPWNVDEDETNTVSFECEFAGQPTEQFAVVTTKCGSDSSYSISSTDDVSDVKVAFTNNENIVNTEYCVDIVLTWNNGINDVEAASLQFKMEVEATQSDTETKETETTDTSFQVVPQNDNVEMAIDVTRPPPPISLSVENNGPLYFGEAVVIKATSPKSGYEFELITAQSQGASGVVTDLSVVNGGPGPSGVEFRVLGFSMADFTGSSITMTLVIQWSVNGSGNNGIGNPRGNGNWNRGGNRQLQPDGDVLVLKGSKIYNLSIDLSFPIVGDMSSTAVTYSFDALGAPLALLMGSIFVLLV</sequence>
<keyword evidence="3" id="KW-1185">Reference proteome</keyword>
<dbReference type="EMBL" id="JAGRRH010000002">
    <property type="protein sequence ID" value="KAG7372852.1"/>
    <property type="molecule type" value="Genomic_DNA"/>
</dbReference>
<feature type="signal peptide" evidence="1">
    <location>
        <begin position="1"/>
        <end position="19"/>
    </location>
</feature>
<evidence type="ECO:0000313" key="3">
    <source>
        <dbReference type="Proteomes" id="UP000693970"/>
    </source>
</evidence>
<protein>
    <submittedName>
        <fullName evidence="2">Uncharacterized protein</fullName>
    </submittedName>
</protein>